<dbReference type="Gene3D" id="3.60.10.10">
    <property type="entry name" value="Endonuclease/exonuclease/phosphatase"/>
    <property type="match status" value="1"/>
</dbReference>
<dbReference type="InterPro" id="IPR005135">
    <property type="entry name" value="Endo/exonuclease/phosphatase"/>
</dbReference>
<name>A0A643FKR5_IDEDE</name>
<dbReference type="GO" id="GO:0005509">
    <property type="term" value="F:calcium ion binding"/>
    <property type="evidence" value="ECO:0007669"/>
    <property type="project" value="InterPro"/>
</dbReference>
<keyword evidence="3" id="KW-0540">Nuclease</keyword>
<feature type="signal peptide" evidence="1">
    <location>
        <begin position="1"/>
        <end position="23"/>
    </location>
</feature>
<proteinExistence type="predicted"/>
<dbReference type="RefSeq" id="WP_151122192.1">
    <property type="nucleotide sequence ID" value="NZ_CP088081.1"/>
</dbReference>
<keyword evidence="3" id="KW-0378">Hydrolase</keyword>
<dbReference type="Proteomes" id="UP000430120">
    <property type="component" value="Unassembled WGS sequence"/>
</dbReference>
<evidence type="ECO:0000313" key="4">
    <source>
        <dbReference type="Proteomes" id="UP000430120"/>
    </source>
</evidence>
<dbReference type="Gene3D" id="2.150.10.10">
    <property type="entry name" value="Serralysin-like metalloprotease, C-terminal"/>
    <property type="match status" value="1"/>
</dbReference>
<dbReference type="NCBIfam" id="TIGR03661">
    <property type="entry name" value="T1SS_VCA0849"/>
    <property type="match status" value="1"/>
</dbReference>
<dbReference type="InterPro" id="IPR001322">
    <property type="entry name" value="Lamin_tail_dom"/>
</dbReference>
<dbReference type="Pfam" id="PF00353">
    <property type="entry name" value="HemolysinCabind"/>
    <property type="match status" value="1"/>
</dbReference>
<dbReference type="EMBL" id="VZPB01000002">
    <property type="protein sequence ID" value="KAB0585209.1"/>
    <property type="molecule type" value="Genomic_DNA"/>
</dbReference>
<dbReference type="InterPro" id="IPR047971">
    <property type="entry name" value="ExeM-like"/>
</dbReference>
<dbReference type="InterPro" id="IPR019960">
    <property type="entry name" value="T1SS_VCA0849"/>
</dbReference>
<dbReference type="NCBIfam" id="NF033681">
    <property type="entry name" value="ExeM_NucH_DNase"/>
    <property type="match status" value="1"/>
</dbReference>
<gene>
    <name evidence="3" type="ORF">F7Q92_01610</name>
</gene>
<keyword evidence="1" id="KW-0732">Signal</keyword>
<dbReference type="Gene3D" id="2.60.40.1260">
    <property type="entry name" value="Lamin Tail domain"/>
    <property type="match status" value="1"/>
</dbReference>
<dbReference type="PANTHER" id="PTHR42834">
    <property type="entry name" value="ENDONUCLEASE/EXONUCLEASE/PHOSPHATASE FAMILY PROTEIN (AFU_ORTHOLOGUE AFUA_3G09210)"/>
    <property type="match status" value="1"/>
</dbReference>
<comment type="caution">
    <text evidence="3">The sequence shown here is derived from an EMBL/GenBank/DDBJ whole genome shotgun (WGS) entry which is preliminary data.</text>
</comment>
<evidence type="ECO:0000313" key="3">
    <source>
        <dbReference type="EMBL" id="KAB0585209.1"/>
    </source>
</evidence>
<dbReference type="Pfam" id="PF03372">
    <property type="entry name" value="Exo_endo_phos"/>
    <property type="match status" value="1"/>
</dbReference>
<dbReference type="PANTHER" id="PTHR42834:SF1">
    <property type="entry name" value="ENDONUCLEASE_EXONUCLEASE_PHOSPHATASE FAMILY PROTEIN (AFU_ORTHOLOGUE AFUA_3G09210)"/>
    <property type="match status" value="1"/>
</dbReference>
<protein>
    <submittedName>
        <fullName evidence="3">ExeM/NucH family extracellular endonuclease</fullName>
    </submittedName>
</protein>
<evidence type="ECO:0000259" key="2">
    <source>
        <dbReference type="PROSITE" id="PS51841"/>
    </source>
</evidence>
<dbReference type="InterPro" id="IPR036415">
    <property type="entry name" value="Lamin_tail_dom_sf"/>
</dbReference>
<dbReference type="InterPro" id="IPR036691">
    <property type="entry name" value="Endo/exonu/phosph_ase_sf"/>
</dbReference>
<dbReference type="Pfam" id="PF00932">
    <property type="entry name" value="LTD"/>
    <property type="match status" value="1"/>
</dbReference>
<dbReference type="AlphaFoldDB" id="A0A643FKR5"/>
<reference evidence="3 4" key="1">
    <citation type="submission" date="2019-09" db="EMBL/GenBank/DDBJ databases">
        <title>Draft genome sequences of 48 bacterial type strains from the CCUG.</title>
        <authorList>
            <person name="Tunovic T."/>
            <person name="Pineiro-Iglesias B."/>
            <person name="Unosson C."/>
            <person name="Inganas E."/>
            <person name="Ohlen M."/>
            <person name="Cardew S."/>
            <person name="Jensie-Markopoulos S."/>
            <person name="Salva-Serra F."/>
            <person name="Jaen-Luchoro D."/>
            <person name="Karlsson R."/>
            <person name="Svensson-Stadler L."/>
            <person name="Chun J."/>
            <person name="Moore E."/>
        </authorList>
    </citation>
    <scope>NUCLEOTIDE SEQUENCE [LARGE SCALE GENOMIC DNA]</scope>
    <source>
        <strain evidence="3 4">CCUG 30977</strain>
    </source>
</reference>
<dbReference type="OrthoDB" id="9800417at2"/>
<sequence>MKLHPLAAAIAALMVCAAPLAQASTSGVVISQFYGGGGNSGATLKNDFVELYNAGTSAVSLAGWSLQYNSSTGTGTWQVTTLPAVTLQPGQYFLVQEAQGSGGTDSLPTPDATGTIAMSASSGKVALLNSTVALSGATPSSSALVDLVGFGSANWFEGAVATAPSNTSALLRAASGCTDSDNNANDFATGTPAPRNSASPLGTCGAAPGPVAATIPQIQGRTGTSPLLGQSVRTSGVVTLVMENGFFMQDPAGDGDEATSDGVFVYTRTTPTVTTGDWVQLTATVTEYNVGASNNADTAAHTVTELTGPTALSVLSSGNTITPLVVTLPEAVNDDLERYEGMLVTLQGPLTVSQNYFQGRYGEVTLSVGGRMETPTNRYRPGSDEALALADENARRRIILDDGSSLQNPNPTPFIGVDNTLRAGDTTTSVTGVVDYGLATSSNTGAGDYKIQALEPVIFSRDNARTEAPVTVGGNLKVASFNVLNFFTTFTDGSTADGQSGQGCSLDGSVSAGNCRGASNIAEFTRQRDKIVAAIAAIDADALGLMEMQNNGATAVQNLVDALNAKVGPGTYAIVPDPAAGTGSDAIKVAMIYKPARLSRVGEAQSDTDPVNNRPPLAQTFAALNGQRFTLVVNHLKSKGSCPSAGDSDYAGNFDSGDGQGCWNALRVQQAERLSTWVGTLADAAGTSDAVLLGDFNSYAQEDPVATLTSSGFVDQIGRYNSFGYSYVFDGASGRLDHGFATASLSGKVTDAVEWHINADEPSVIDYNLEYKQPACATCGPDYYTATAYRSSDHDPMVMALSLLNTITGTGKRDTLVGTPGDDLFIAGGKADTLTGGAGHDQFRLTALGDARDTITDFTPGEDVLDLRTLLASIGYTGSDPIGDRVVQLRNHADGVHVQVYNPNSGKYKVVAALIGLASSQIDPARDLWLVDAPALKAGKRSRASVH</sequence>
<dbReference type="GO" id="GO:0004519">
    <property type="term" value="F:endonuclease activity"/>
    <property type="evidence" value="ECO:0007669"/>
    <property type="project" value="UniProtKB-KW"/>
</dbReference>
<dbReference type="CDD" id="cd04486">
    <property type="entry name" value="YhcR_OBF_like"/>
    <property type="match status" value="1"/>
</dbReference>
<dbReference type="InterPro" id="IPR001343">
    <property type="entry name" value="Hemolysn_Ca-bd"/>
</dbReference>
<dbReference type="SUPFAM" id="SSF56219">
    <property type="entry name" value="DNase I-like"/>
    <property type="match status" value="1"/>
</dbReference>
<evidence type="ECO:0000256" key="1">
    <source>
        <dbReference type="SAM" id="SignalP"/>
    </source>
</evidence>
<accession>A0A643FKR5</accession>
<dbReference type="CDD" id="cd10283">
    <property type="entry name" value="MnuA_DNase1-like"/>
    <property type="match status" value="1"/>
</dbReference>
<keyword evidence="3" id="KW-0255">Endonuclease</keyword>
<keyword evidence="4" id="KW-1185">Reference proteome</keyword>
<feature type="domain" description="LTD" evidence="2">
    <location>
        <begin position="17"/>
        <end position="152"/>
    </location>
</feature>
<feature type="chain" id="PRO_5024869009" evidence="1">
    <location>
        <begin position="24"/>
        <end position="947"/>
    </location>
</feature>
<dbReference type="SUPFAM" id="SSF51120">
    <property type="entry name" value="beta-Roll"/>
    <property type="match status" value="1"/>
</dbReference>
<organism evidence="3 4">
    <name type="scientific">Ideonella dechloratans</name>
    <dbReference type="NCBI Taxonomy" id="36863"/>
    <lineage>
        <taxon>Bacteria</taxon>
        <taxon>Pseudomonadati</taxon>
        <taxon>Pseudomonadota</taxon>
        <taxon>Betaproteobacteria</taxon>
        <taxon>Burkholderiales</taxon>
        <taxon>Sphaerotilaceae</taxon>
        <taxon>Ideonella</taxon>
    </lineage>
</organism>
<dbReference type="InterPro" id="IPR011049">
    <property type="entry name" value="Serralysin-like_metalloprot_C"/>
</dbReference>
<dbReference type="PROSITE" id="PS51841">
    <property type="entry name" value="LTD"/>
    <property type="match status" value="1"/>
</dbReference>
<dbReference type="SUPFAM" id="SSF74853">
    <property type="entry name" value="Lamin A/C globular tail domain"/>
    <property type="match status" value="1"/>
</dbReference>